<sequence>MDEEEKLANFSAITGADPERARQYLGVCDGDLDSAVNFYLESGGVALDGGPSRPVASVPETTVNDDHDDDDAALAERLQQEENQRQPEPIRERIAPRTETLVEDFGYSHYMPSSMPSSRSLPPSVFNQGPEGLPRSMNLTETQSRLGQLFRPPYDIMSNYDIDTAKIKGRDQKKWLLVNVQDISDFQCQVLNRDFWSNDAVKETVRANFIFLQYSKDNYDGQSFLSYYPVRRFPYIAVLDPRTGEEMKSWFEVPAPEDWVMSVHEFLERFSLDPKSRNPLGKLAKHKPIDHMSESEQLNFALKQSLGQDADDSEEASELSSVSAAESMEEDDSIEEVQSSSRDKGKKKIEVIDLDEDEPKLEPEQTAEDLFAAIQPVERPEPLADPTTTTRVQIRLGDGSRKIRRFTLTDPVRYLFEYVKADIPETRGRHFQIISTDRKKLIELLEQTIEEAGLKNAVVLVEIEED</sequence>
<name>A0ACC3TJN8_9ASCO</name>
<reference evidence="2" key="1">
    <citation type="journal article" date="2024" name="Front. Bioeng. Biotechnol.">
        <title>Genome-scale model development and genomic sequencing of the oleaginous clade Lipomyces.</title>
        <authorList>
            <person name="Czajka J.J."/>
            <person name="Han Y."/>
            <person name="Kim J."/>
            <person name="Mondo S.J."/>
            <person name="Hofstad B.A."/>
            <person name="Robles A."/>
            <person name="Haridas S."/>
            <person name="Riley R."/>
            <person name="LaButti K."/>
            <person name="Pangilinan J."/>
            <person name="Andreopoulos W."/>
            <person name="Lipzen A."/>
            <person name="Yan J."/>
            <person name="Wang M."/>
            <person name="Ng V."/>
            <person name="Grigoriev I.V."/>
            <person name="Spatafora J.W."/>
            <person name="Magnuson J.K."/>
            <person name="Baker S.E."/>
            <person name="Pomraning K.R."/>
        </authorList>
    </citation>
    <scope>NUCLEOTIDE SEQUENCE [LARGE SCALE GENOMIC DNA]</scope>
    <source>
        <strain evidence="2">CBS 10300</strain>
    </source>
</reference>
<comment type="caution">
    <text evidence="1">The sequence shown here is derived from an EMBL/GenBank/DDBJ whole genome shotgun (WGS) entry which is preliminary data.</text>
</comment>
<protein>
    <submittedName>
        <fullName evidence="1">Thioredoxin-like protein</fullName>
    </submittedName>
</protein>
<accession>A0ACC3TJN8</accession>
<dbReference type="Proteomes" id="UP001489719">
    <property type="component" value="Unassembled WGS sequence"/>
</dbReference>
<keyword evidence="2" id="KW-1185">Reference proteome</keyword>
<gene>
    <name evidence="1" type="ORF">V1517DRAFT_326754</name>
</gene>
<evidence type="ECO:0000313" key="2">
    <source>
        <dbReference type="Proteomes" id="UP001489719"/>
    </source>
</evidence>
<proteinExistence type="predicted"/>
<evidence type="ECO:0000313" key="1">
    <source>
        <dbReference type="EMBL" id="KAK9321333.1"/>
    </source>
</evidence>
<dbReference type="EMBL" id="MU970101">
    <property type="protein sequence ID" value="KAK9321333.1"/>
    <property type="molecule type" value="Genomic_DNA"/>
</dbReference>
<organism evidence="1 2">
    <name type="scientific">Lipomyces orientalis</name>
    <dbReference type="NCBI Taxonomy" id="1233043"/>
    <lineage>
        <taxon>Eukaryota</taxon>
        <taxon>Fungi</taxon>
        <taxon>Dikarya</taxon>
        <taxon>Ascomycota</taxon>
        <taxon>Saccharomycotina</taxon>
        <taxon>Lipomycetes</taxon>
        <taxon>Lipomycetales</taxon>
        <taxon>Lipomycetaceae</taxon>
        <taxon>Lipomyces</taxon>
    </lineage>
</organism>